<evidence type="ECO:0008006" key="3">
    <source>
        <dbReference type="Google" id="ProtNLM"/>
    </source>
</evidence>
<dbReference type="Proteomes" id="UP000318815">
    <property type="component" value="Unassembled WGS sequence"/>
</dbReference>
<evidence type="ECO:0000313" key="2">
    <source>
        <dbReference type="Proteomes" id="UP000318815"/>
    </source>
</evidence>
<dbReference type="Pfam" id="PF05147">
    <property type="entry name" value="LANC_like"/>
    <property type="match status" value="1"/>
</dbReference>
<reference evidence="1 2" key="1">
    <citation type="submission" date="2019-08" db="EMBL/GenBank/DDBJ databases">
        <title>Whole genome sequencing of chitin degrading bacteria Chitinophaga pinensis YS16.</title>
        <authorList>
            <person name="Singh R.P."/>
            <person name="Manchanda G."/>
            <person name="Maurya I.K."/>
            <person name="Joshi N.K."/>
            <person name="Srivastava A.K."/>
        </authorList>
    </citation>
    <scope>NUCLEOTIDE SEQUENCE [LARGE SCALE GENOMIC DNA]</scope>
    <source>
        <strain evidence="1 2">YS-16</strain>
    </source>
</reference>
<dbReference type="PRINTS" id="PR01950">
    <property type="entry name" value="LANCSUPER"/>
</dbReference>
<dbReference type="InterPro" id="IPR007822">
    <property type="entry name" value="LANC-like"/>
</dbReference>
<organism evidence="1 2">
    <name type="scientific">Chitinophaga pinensis</name>
    <dbReference type="NCBI Taxonomy" id="79329"/>
    <lineage>
        <taxon>Bacteria</taxon>
        <taxon>Pseudomonadati</taxon>
        <taxon>Bacteroidota</taxon>
        <taxon>Chitinophagia</taxon>
        <taxon>Chitinophagales</taxon>
        <taxon>Chitinophagaceae</taxon>
        <taxon>Chitinophaga</taxon>
    </lineage>
</organism>
<protein>
    <recommendedName>
        <fullName evidence="3">Lanthionine synthetase C family protein</fullName>
    </recommendedName>
</protein>
<dbReference type="EMBL" id="VOHS01000017">
    <property type="protein sequence ID" value="TWV99323.1"/>
    <property type="molecule type" value="Genomic_DNA"/>
</dbReference>
<dbReference type="Gene3D" id="1.50.10.20">
    <property type="match status" value="1"/>
</dbReference>
<dbReference type="OrthoDB" id="9148343at2"/>
<sequence length="167" mass="17725">MQNLQTEDTSASLYTGSSGIAVTLLEALKAGLIDNDFYTKISPLLNKPGEVSDIANGIAGQGLATIMCAGGIDSQESADRLQQYLSTILGQQQKDGSWLFNAGKNKLKTITGFSNGIAGIIYFLLCHGEHSGNQEAVKAAEKGLQWLINKAISHGNKFNWSSSSAKS</sequence>
<evidence type="ECO:0000313" key="1">
    <source>
        <dbReference type="EMBL" id="TWV99323.1"/>
    </source>
</evidence>
<comment type="caution">
    <text evidence="1">The sequence shown here is derived from an EMBL/GenBank/DDBJ whole genome shotgun (WGS) entry which is preliminary data.</text>
</comment>
<name>A0A5C6LRP6_9BACT</name>
<gene>
    <name evidence="1" type="ORF">FEF09_17650</name>
</gene>
<dbReference type="SUPFAM" id="SSF158745">
    <property type="entry name" value="LanC-like"/>
    <property type="match status" value="1"/>
</dbReference>
<dbReference type="GO" id="GO:0031179">
    <property type="term" value="P:peptide modification"/>
    <property type="evidence" value="ECO:0007669"/>
    <property type="project" value="InterPro"/>
</dbReference>
<keyword evidence="2" id="KW-1185">Reference proteome</keyword>
<dbReference type="AlphaFoldDB" id="A0A5C6LRP6"/>
<proteinExistence type="predicted"/>
<accession>A0A5C6LRP6</accession>